<comment type="caution">
    <text evidence="2">The sequence shown here is derived from an EMBL/GenBank/DDBJ whole genome shotgun (WGS) entry which is preliminary data.</text>
</comment>
<dbReference type="CDD" id="cd05120">
    <property type="entry name" value="APH_ChoK_like"/>
    <property type="match status" value="1"/>
</dbReference>
<dbReference type="PANTHER" id="PTHR21310">
    <property type="entry name" value="AMINOGLYCOSIDE PHOSPHOTRANSFERASE-RELATED-RELATED"/>
    <property type="match status" value="1"/>
</dbReference>
<dbReference type="Gene3D" id="3.90.1200.10">
    <property type="match status" value="1"/>
</dbReference>
<dbReference type="Pfam" id="PF01636">
    <property type="entry name" value="APH"/>
    <property type="match status" value="1"/>
</dbReference>
<reference evidence="2" key="2">
    <citation type="journal article" date="2023" name="IMA Fungus">
        <title>Comparative genomic study of the Penicillium genus elucidates a diverse pangenome and 15 lateral gene transfer events.</title>
        <authorList>
            <person name="Petersen C."/>
            <person name="Sorensen T."/>
            <person name="Nielsen M.R."/>
            <person name="Sondergaard T.E."/>
            <person name="Sorensen J.L."/>
            <person name="Fitzpatrick D.A."/>
            <person name="Frisvad J.C."/>
            <person name="Nielsen K.L."/>
        </authorList>
    </citation>
    <scope>NUCLEOTIDE SEQUENCE</scope>
    <source>
        <strain evidence="2">IBT 15544</strain>
    </source>
</reference>
<proteinExistence type="predicted"/>
<dbReference type="InterPro" id="IPR002575">
    <property type="entry name" value="Aminoglycoside_PTrfase"/>
</dbReference>
<reference evidence="2" key="1">
    <citation type="submission" date="2022-12" db="EMBL/GenBank/DDBJ databases">
        <authorList>
            <person name="Petersen C."/>
        </authorList>
    </citation>
    <scope>NUCLEOTIDE SEQUENCE</scope>
    <source>
        <strain evidence="2">IBT 15544</strain>
    </source>
</reference>
<gene>
    <name evidence="2" type="ORF">N7498_006067</name>
</gene>
<dbReference type="PANTHER" id="PTHR21310:SF48">
    <property type="entry name" value="AMINOGLYCOSIDE PHOSPHOTRANSFERASE DOMAIN-CONTAINING PROTEIN"/>
    <property type="match status" value="1"/>
</dbReference>
<dbReference type="InterPro" id="IPR051678">
    <property type="entry name" value="AGP_Transferase"/>
</dbReference>
<accession>A0A9W9MHH0</accession>
<dbReference type="GeneID" id="83180430"/>
<dbReference type="RefSeq" id="XP_058307320.1">
    <property type="nucleotide sequence ID" value="XM_058453129.1"/>
</dbReference>
<name>A0A9W9MHH0_9EURO</name>
<evidence type="ECO:0000313" key="2">
    <source>
        <dbReference type="EMBL" id="KAJ5201404.1"/>
    </source>
</evidence>
<evidence type="ECO:0000259" key="1">
    <source>
        <dbReference type="Pfam" id="PF01636"/>
    </source>
</evidence>
<dbReference type="AlphaFoldDB" id="A0A9W9MHH0"/>
<dbReference type="InterPro" id="IPR011009">
    <property type="entry name" value="Kinase-like_dom_sf"/>
</dbReference>
<feature type="domain" description="Aminoglycoside phosphotransferase" evidence="1">
    <location>
        <begin position="62"/>
        <end position="258"/>
    </location>
</feature>
<dbReference type="OrthoDB" id="4177236at2759"/>
<dbReference type="Proteomes" id="UP001150904">
    <property type="component" value="Unassembled WGS sequence"/>
</dbReference>
<dbReference type="EMBL" id="JAPQKR010000013">
    <property type="protein sequence ID" value="KAJ5201404.1"/>
    <property type="molecule type" value="Genomic_DNA"/>
</dbReference>
<evidence type="ECO:0000313" key="3">
    <source>
        <dbReference type="Proteomes" id="UP001150904"/>
    </source>
</evidence>
<protein>
    <recommendedName>
        <fullName evidence="1">Aminoglycoside phosphotransferase domain-containing protein</fullName>
    </recommendedName>
</protein>
<keyword evidence="3" id="KW-1185">Reference proteome</keyword>
<sequence length="285" mass="33086">MKTSFDIPFYATDLPCPLPTDAEIESAPDISMEYGGRRIVGVGQHFVVKYGLGVSLMEGENMLFVRANTKIPVPRVFALYSDPKTGQNFIVMERIVGQTLLSAWPRLTISDKQEILSDLRKYFDELRQLPSPKYFGSVGKRELLDEIFWTQEPDPLVNGPFDSEEDLNEAMMRKYTYNGGPLYRAEYLRKCFPLIFKGHEPTFTHGDLQRKNIIILEKSHRDNEGTRLVIIDWEKSGWYPAYWEYCLAVCALRWDDDWSLWIDSTLTPFISEAAWFQALRLELWS</sequence>
<dbReference type="SUPFAM" id="SSF56112">
    <property type="entry name" value="Protein kinase-like (PK-like)"/>
    <property type="match status" value="1"/>
</dbReference>
<organism evidence="2 3">
    <name type="scientific">Penicillium cinerascens</name>
    <dbReference type="NCBI Taxonomy" id="70096"/>
    <lineage>
        <taxon>Eukaryota</taxon>
        <taxon>Fungi</taxon>
        <taxon>Dikarya</taxon>
        <taxon>Ascomycota</taxon>
        <taxon>Pezizomycotina</taxon>
        <taxon>Eurotiomycetes</taxon>
        <taxon>Eurotiomycetidae</taxon>
        <taxon>Eurotiales</taxon>
        <taxon>Aspergillaceae</taxon>
        <taxon>Penicillium</taxon>
    </lineage>
</organism>